<evidence type="ECO:0000256" key="1">
    <source>
        <dbReference type="ARBA" id="ARBA00009431"/>
    </source>
</evidence>
<dbReference type="PRINTS" id="PR00724">
    <property type="entry name" value="CRBOXYPTASEC"/>
</dbReference>
<dbReference type="GO" id="GO:0006508">
    <property type="term" value="P:proteolysis"/>
    <property type="evidence" value="ECO:0007669"/>
    <property type="project" value="UniProtKB-KW"/>
</dbReference>
<organism evidence="3 4">
    <name type="scientific">Ancylostoma ceylanicum</name>
    <dbReference type="NCBI Taxonomy" id="53326"/>
    <lineage>
        <taxon>Eukaryota</taxon>
        <taxon>Metazoa</taxon>
        <taxon>Ecdysozoa</taxon>
        <taxon>Nematoda</taxon>
        <taxon>Chromadorea</taxon>
        <taxon>Rhabditida</taxon>
        <taxon>Rhabditina</taxon>
        <taxon>Rhabditomorpha</taxon>
        <taxon>Strongyloidea</taxon>
        <taxon>Ancylostomatidae</taxon>
        <taxon>Ancylostomatinae</taxon>
        <taxon>Ancylostoma</taxon>
    </lineage>
</organism>
<dbReference type="SUPFAM" id="SSF53474">
    <property type="entry name" value="alpha/beta-Hydrolases"/>
    <property type="match status" value="1"/>
</dbReference>
<dbReference type="PROSITE" id="PS00131">
    <property type="entry name" value="CARBOXYPEPT_SER_SER"/>
    <property type="match status" value="1"/>
</dbReference>
<dbReference type="PANTHER" id="PTHR11802:SF70">
    <property type="entry name" value="SERINE CARBOXYPEPTIDASE CTSA-3.1"/>
    <property type="match status" value="1"/>
</dbReference>
<evidence type="ECO:0000313" key="4">
    <source>
        <dbReference type="Proteomes" id="UP000024635"/>
    </source>
</evidence>
<sequence>MRSKALTSLLVFCYFTAILGIGENDLVDLPGIQFQVNFKTYSGYLNANANGTWQMHYMLTESRSSPANDPLVVWFNGGPGCSSVAGLFEELGPFYVNFDGSSLYENIYAWNTKANVLYLESPIGVGFSYDTTQDGYSKANDDQTAAQNYAALKDFFNRVQTKYKNSTFFLTGESYAGIYIPMLSKLIVEGIGNGDFPNANFQGAAIGNGFMNVPYLMNSLVIWSAFHGRISIDDWDRVKTVCKTGTATDVEQYDFTQFMTTTNGMDYYGDNSTCGKLIAPLVSSVGFFDYDYDPYNYYQDCYQSSYNIPTNRRMQRSVQNRKKPAPSKYSYVFDGTSGIGANAAALTNRISTDNQWGYPCWNEDALFRYINSKVVQDALHIPDAWRKQKGGKIQWHDCNDPMYADYHLTYNSTSQFFKYVLQNVKTPNFRFLIYNGDVDTMCNYLGDSWHMRDVAKDNNLTAGSRDPWFFSGNNQVGGFIQRYSGTGGQGVSVTVDVLTVKGAGHFVPNDRPGPSVQMITNFLFPQASGVNYTSTASTNPEPDLSPLKSGQSVTNILAGLAALIAIWIGHF</sequence>
<dbReference type="OrthoDB" id="443318at2759"/>
<dbReference type="InterPro" id="IPR029058">
    <property type="entry name" value="AB_hydrolase_fold"/>
</dbReference>
<feature type="chain" id="PRO_5005100918" description="Carboxypeptidase" evidence="2">
    <location>
        <begin position="21"/>
        <end position="571"/>
    </location>
</feature>
<dbReference type="EC" id="3.4.16.-" evidence="2"/>
<keyword evidence="4" id="KW-1185">Reference proteome</keyword>
<dbReference type="PANTHER" id="PTHR11802">
    <property type="entry name" value="SERINE PROTEASE FAMILY S10 SERINE CARBOXYPEPTIDASE"/>
    <property type="match status" value="1"/>
</dbReference>
<gene>
    <name evidence="3" type="primary">Acey_s0318.g2357</name>
    <name evidence="3" type="ORF">Y032_0318g2357</name>
</gene>
<keyword evidence="2" id="KW-0732">Signal</keyword>
<accession>A0A016S1Z4</accession>
<feature type="signal peptide" evidence="2">
    <location>
        <begin position="1"/>
        <end position="20"/>
    </location>
</feature>
<dbReference type="Proteomes" id="UP000024635">
    <property type="component" value="Unassembled WGS sequence"/>
</dbReference>
<dbReference type="EMBL" id="JARK01001654">
    <property type="protein sequence ID" value="EYB84352.1"/>
    <property type="molecule type" value="Genomic_DNA"/>
</dbReference>
<dbReference type="AlphaFoldDB" id="A0A016S1Z4"/>
<keyword evidence="2" id="KW-0378">Hydrolase</keyword>
<evidence type="ECO:0000256" key="2">
    <source>
        <dbReference type="RuleBase" id="RU361156"/>
    </source>
</evidence>
<dbReference type="InterPro" id="IPR018202">
    <property type="entry name" value="Ser_caboxypep_ser_AS"/>
</dbReference>
<reference evidence="4" key="1">
    <citation type="journal article" date="2015" name="Nat. Genet.">
        <title>The genome and transcriptome of the zoonotic hookworm Ancylostoma ceylanicum identify infection-specific gene families.</title>
        <authorList>
            <person name="Schwarz E.M."/>
            <person name="Hu Y."/>
            <person name="Antoshechkin I."/>
            <person name="Miller M.M."/>
            <person name="Sternberg P.W."/>
            <person name="Aroian R.V."/>
        </authorList>
    </citation>
    <scope>NUCLEOTIDE SEQUENCE</scope>
    <source>
        <strain evidence="4">HY135</strain>
    </source>
</reference>
<proteinExistence type="inferred from homology"/>
<dbReference type="InterPro" id="IPR001563">
    <property type="entry name" value="Peptidase_S10"/>
</dbReference>
<dbReference type="MEROPS" id="S10.A65"/>
<dbReference type="STRING" id="53326.A0A016S1Z4"/>
<keyword evidence="2" id="KW-0645">Protease</keyword>
<comment type="caution">
    <text evidence="3">The sequence shown here is derived from an EMBL/GenBank/DDBJ whole genome shotgun (WGS) entry which is preliminary data.</text>
</comment>
<dbReference type="PROSITE" id="PS00560">
    <property type="entry name" value="CARBOXYPEPT_SER_HIS"/>
    <property type="match status" value="1"/>
</dbReference>
<dbReference type="Pfam" id="PF00450">
    <property type="entry name" value="Peptidase_S10"/>
    <property type="match status" value="1"/>
</dbReference>
<evidence type="ECO:0000313" key="3">
    <source>
        <dbReference type="EMBL" id="EYB84352.1"/>
    </source>
</evidence>
<name>A0A016S1Z4_9BILA</name>
<protein>
    <recommendedName>
        <fullName evidence="2">Carboxypeptidase</fullName>
        <ecNumber evidence="2">3.4.16.-</ecNumber>
    </recommendedName>
</protein>
<dbReference type="InterPro" id="IPR033124">
    <property type="entry name" value="Ser_caboxypep_his_AS"/>
</dbReference>
<keyword evidence="2" id="KW-0121">Carboxypeptidase</keyword>
<dbReference type="GO" id="GO:0004185">
    <property type="term" value="F:serine-type carboxypeptidase activity"/>
    <property type="evidence" value="ECO:0007669"/>
    <property type="project" value="UniProtKB-UniRule"/>
</dbReference>
<comment type="similarity">
    <text evidence="1 2">Belongs to the peptidase S10 family.</text>
</comment>
<dbReference type="Gene3D" id="3.40.50.1820">
    <property type="entry name" value="alpha/beta hydrolase"/>
    <property type="match status" value="2"/>
</dbReference>